<sequence length="80" mass="9259">MRRRQSIMSWPRRHSRARAKRDSSSGPRWRVWEAVAMRLAQTMAAMYGRKNHTFLKKLAERQKMEPMAVAAAAAAMRGCL</sequence>
<protein>
    <submittedName>
        <fullName evidence="2">Uncharacterized protein</fullName>
    </submittedName>
</protein>
<reference evidence="2 3" key="1">
    <citation type="submission" date="2019-09" db="EMBL/GenBank/DDBJ databases">
        <authorList>
            <person name="Ou C."/>
        </authorList>
    </citation>
    <scope>NUCLEOTIDE SEQUENCE [LARGE SCALE GENOMIC DNA]</scope>
    <source>
        <strain evidence="2">S2</strain>
        <tissue evidence="2">Leaf</tissue>
    </source>
</reference>
<dbReference type="AlphaFoldDB" id="A0A5N5I108"/>
<proteinExistence type="predicted"/>
<dbReference type="Proteomes" id="UP000327157">
    <property type="component" value="Chromosome 6"/>
</dbReference>
<feature type="region of interest" description="Disordered" evidence="1">
    <location>
        <begin position="1"/>
        <end position="26"/>
    </location>
</feature>
<evidence type="ECO:0000313" key="3">
    <source>
        <dbReference type="Proteomes" id="UP000327157"/>
    </source>
</evidence>
<gene>
    <name evidence="2" type="ORF">D8674_028388</name>
</gene>
<organism evidence="2 3">
    <name type="scientific">Pyrus ussuriensis x Pyrus communis</name>
    <dbReference type="NCBI Taxonomy" id="2448454"/>
    <lineage>
        <taxon>Eukaryota</taxon>
        <taxon>Viridiplantae</taxon>
        <taxon>Streptophyta</taxon>
        <taxon>Embryophyta</taxon>
        <taxon>Tracheophyta</taxon>
        <taxon>Spermatophyta</taxon>
        <taxon>Magnoliopsida</taxon>
        <taxon>eudicotyledons</taxon>
        <taxon>Gunneridae</taxon>
        <taxon>Pentapetalae</taxon>
        <taxon>rosids</taxon>
        <taxon>fabids</taxon>
        <taxon>Rosales</taxon>
        <taxon>Rosaceae</taxon>
        <taxon>Amygdaloideae</taxon>
        <taxon>Maleae</taxon>
        <taxon>Pyrus</taxon>
    </lineage>
</organism>
<reference evidence="2 3" key="3">
    <citation type="submission" date="2019-11" db="EMBL/GenBank/DDBJ databases">
        <title>A de novo genome assembly of a pear dwarfing rootstock.</title>
        <authorList>
            <person name="Wang F."/>
            <person name="Wang J."/>
            <person name="Li S."/>
            <person name="Zhang Y."/>
            <person name="Fang M."/>
            <person name="Ma L."/>
            <person name="Zhao Y."/>
            <person name="Jiang S."/>
        </authorList>
    </citation>
    <scope>NUCLEOTIDE SEQUENCE [LARGE SCALE GENOMIC DNA]</scope>
    <source>
        <strain evidence="2">S2</strain>
        <tissue evidence="2">Leaf</tissue>
    </source>
</reference>
<evidence type="ECO:0000256" key="1">
    <source>
        <dbReference type="SAM" id="MobiDB-lite"/>
    </source>
</evidence>
<keyword evidence="3" id="KW-1185">Reference proteome</keyword>
<evidence type="ECO:0000313" key="2">
    <source>
        <dbReference type="EMBL" id="KAB2632141.1"/>
    </source>
</evidence>
<feature type="compositionally biased region" description="Basic residues" evidence="1">
    <location>
        <begin position="1"/>
        <end position="19"/>
    </location>
</feature>
<name>A0A5N5I108_9ROSA</name>
<reference evidence="3" key="2">
    <citation type="submission" date="2019-10" db="EMBL/GenBank/DDBJ databases">
        <title>A de novo genome assembly of a pear dwarfing rootstock.</title>
        <authorList>
            <person name="Wang F."/>
            <person name="Wang J."/>
            <person name="Li S."/>
            <person name="Zhang Y."/>
            <person name="Fang M."/>
            <person name="Ma L."/>
            <person name="Zhao Y."/>
            <person name="Jiang S."/>
        </authorList>
    </citation>
    <scope>NUCLEOTIDE SEQUENCE [LARGE SCALE GENOMIC DNA]</scope>
</reference>
<dbReference type="EMBL" id="SMOL01000120">
    <property type="protein sequence ID" value="KAB2632141.1"/>
    <property type="molecule type" value="Genomic_DNA"/>
</dbReference>
<accession>A0A5N5I108</accession>
<comment type="caution">
    <text evidence="2">The sequence shown here is derived from an EMBL/GenBank/DDBJ whole genome shotgun (WGS) entry which is preliminary data.</text>
</comment>